<dbReference type="GO" id="GO:0032039">
    <property type="term" value="C:integrator complex"/>
    <property type="evidence" value="ECO:0007669"/>
    <property type="project" value="InterPro"/>
</dbReference>
<evidence type="ECO:0000313" key="1">
    <source>
        <dbReference type="EMBL" id="KAJ8925819.1"/>
    </source>
</evidence>
<proteinExistence type="predicted"/>
<evidence type="ECO:0000313" key="2">
    <source>
        <dbReference type="Proteomes" id="UP001159042"/>
    </source>
</evidence>
<comment type="caution">
    <text evidence="1">The sequence shown here is derived from an EMBL/GenBank/DDBJ whole genome shotgun (WGS) entry which is preliminary data.</text>
</comment>
<name>A0AAV8WGY1_9CUCU</name>
<dbReference type="EMBL" id="JANEYG010000001">
    <property type="protein sequence ID" value="KAJ8925819.1"/>
    <property type="molecule type" value="Genomic_DNA"/>
</dbReference>
<accession>A0AAV8WGY1</accession>
<gene>
    <name evidence="1" type="ORF">NQ315_009669</name>
</gene>
<protein>
    <submittedName>
        <fullName evidence="1">Uncharacterized protein</fullName>
    </submittedName>
</protein>
<keyword evidence="2" id="KW-1185">Reference proteome</keyword>
<dbReference type="AlphaFoldDB" id="A0AAV8WGY1"/>
<dbReference type="GO" id="GO:0034472">
    <property type="term" value="P:snRNA 3'-end processing"/>
    <property type="evidence" value="ECO:0007669"/>
    <property type="project" value="TreeGrafter"/>
</dbReference>
<dbReference type="Proteomes" id="UP001159042">
    <property type="component" value="Unassembled WGS sequence"/>
</dbReference>
<dbReference type="PANTHER" id="PTHR13532:SF3">
    <property type="entry name" value="INTEGRATOR COMPLEX SUBUNIT 14"/>
    <property type="match status" value="1"/>
</dbReference>
<dbReference type="PANTHER" id="PTHR13532">
    <property type="match status" value="1"/>
</dbReference>
<sequence length="70" mass="7911">MPTVILLDVSLSMTRPVQLSDGTESIRKQLAEIGINAFLDHLSVHSKLEFISLKEHLSKKDKQQPSRNQL</sequence>
<organism evidence="1 2">
    <name type="scientific">Exocentrus adspersus</name>
    <dbReference type="NCBI Taxonomy" id="1586481"/>
    <lineage>
        <taxon>Eukaryota</taxon>
        <taxon>Metazoa</taxon>
        <taxon>Ecdysozoa</taxon>
        <taxon>Arthropoda</taxon>
        <taxon>Hexapoda</taxon>
        <taxon>Insecta</taxon>
        <taxon>Pterygota</taxon>
        <taxon>Neoptera</taxon>
        <taxon>Endopterygota</taxon>
        <taxon>Coleoptera</taxon>
        <taxon>Polyphaga</taxon>
        <taxon>Cucujiformia</taxon>
        <taxon>Chrysomeloidea</taxon>
        <taxon>Cerambycidae</taxon>
        <taxon>Lamiinae</taxon>
        <taxon>Acanthocinini</taxon>
        <taxon>Exocentrus</taxon>
    </lineage>
</organism>
<dbReference type="InterPro" id="IPR039841">
    <property type="entry name" value="INTS14"/>
</dbReference>
<reference evidence="1 2" key="1">
    <citation type="journal article" date="2023" name="Insect Mol. Biol.">
        <title>Genome sequencing provides insights into the evolution of gene families encoding plant cell wall-degrading enzymes in longhorned beetles.</title>
        <authorList>
            <person name="Shin N.R."/>
            <person name="Okamura Y."/>
            <person name="Kirsch R."/>
            <person name="Pauchet Y."/>
        </authorList>
    </citation>
    <scope>NUCLEOTIDE SEQUENCE [LARGE SCALE GENOMIC DNA]</scope>
    <source>
        <strain evidence="1">EAD_L_NR</strain>
    </source>
</reference>